<organism evidence="2 3">
    <name type="scientific">Mycoplasmopsis mustelae</name>
    <dbReference type="NCBI Taxonomy" id="171289"/>
    <lineage>
        <taxon>Bacteria</taxon>
        <taxon>Bacillati</taxon>
        <taxon>Mycoplasmatota</taxon>
        <taxon>Mycoplasmoidales</taxon>
        <taxon>Metamycoplasmataceae</taxon>
        <taxon>Mycoplasmopsis</taxon>
    </lineage>
</organism>
<dbReference type="AlphaFoldDB" id="A0A4R7UET7"/>
<accession>A0A4R7UET7</accession>
<protein>
    <submittedName>
        <fullName evidence="2">Uncharacterized protein</fullName>
    </submittedName>
</protein>
<sequence>MKNYKTKIIIWAIISVIALVGIIALPIFITRLNYVLDLYEKVEFDREILDAYQFAKAYSIGGLAFFCVLLIIGCTITYAGIKSWRYSEMFS</sequence>
<comment type="caution">
    <text evidence="2">The sequence shown here is derived from an EMBL/GenBank/DDBJ whole genome shotgun (WGS) entry which is preliminary data.</text>
</comment>
<evidence type="ECO:0000313" key="2">
    <source>
        <dbReference type="EMBL" id="TDV24154.1"/>
    </source>
</evidence>
<dbReference type="RefSeq" id="WP_134110140.1">
    <property type="nucleotide sequence ID" value="NZ_SOCN01000001.1"/>
</dbReference>
<dbReference type="OrthoDB" id="399879at2"/>
<reference evidence="2 3" key="1">
    <citation type="submission" date="2019-03" db="EMBL/GenBank/DDBJ databases">
        <title>Genomic Encyclopedia of Archaeal and Bacterial Type Strains, Phase II (KMG-II): from individual species to whole genera.</title>
        <authorList>
            <person name="Goeker M."/>
        </authorList>
    </citation>
    <scope>NUCLEOTIDE SEQUENCE [LARGE SCALE GENOMIC DNA]</scope>
    <source>
        <strain evidence="2 3">ATCC 35214</strain>
    </source>
</reference>
<keyword evidence="3" id="KW-1185">Reference proteome</keyword>
<gene>
    <name evidence="2" type="ORF">BCF59_0102</name>
</gene>
<evidence type="ECO:0000313" key="3">
    <source>
        <dbReference type="Proteomes" id="UP000295757"/>
    </source>
</evidence>
<keyword evidence="1" id="KW-0812">Transmembrane</keyword>
<proteinExistence type="predicted"/>
<evidence type="ECO:0000256" key="1">
    <source>
        <dbReference type="SAM" id="Phobius"/>
    </source>
</evidence>
<feature type="transmembrane region" description="Helical" evidence="1">
    <location>
        <begin position="57"/>
        <end position="81"/>
    </location>
</feature>
<feature type="transmembrane region" description="Helical" evidence="1">
    <location>
        <begin position="9"/>
        <end position="29"/>
    </location>
</feature>
<dbReference type="Proteomes" id="UP000295757">
    <property type="component" value="Unassembled WGS sequence"/>
</dbReference>
<dbReference type="EMBL" id="SOCN01000001">
    <property type="protein sequence ID" value="TDV24154.1"/>
    <property type="molecule type" value="Genomic_DNA"/>
</dbReference>
<keyword evidence="1" id="KW-1133">Transmembrane helix</keyword>
<keyword evidence="1" id="KW-0472">Membrane</keyword>
<name>A0A4R7UET7_9BACT</name>